<gene>
    <name evidence="1" type="ORF">CLV55_10397</name>
</gene>
<dbReference type="RefSeq" id="WP_112112580.1">
    <property type="nucleotide sequence ID" value="NZ_QLSZ01000003.1"/>
</dbReference>
<protein>
    <submittedName>
        <fullName evidence="1">Uncharacterized protein</fullName>
    </submittedName>
</protein>
<proteinExistence type="predicted"/>
<dbReference type="Proteomes" id="UP000248840">
    <property type="component" value="Unassembled WGS sequence"/>
</dbReference>
<accession>A0A328YI49</accession>
<organism evidence="1 2">
    <name type="scientific">Flavobacterium aciduliphilum</name>
    <dbReference type="NCBI Taxonomy" id="1101402"/>
    <lineage>
        <taxon>Bacteria</taxon>
        <taxon>Pseudomonadati</taxon>
        <taxon>Bacteroidota</taxon>
        <taxon>Flavobacteriia</taxon>
        <taxon>Flavobacteriales</taxon>
        <taxon>Flavobacteriaceae</taxon>
        <taxon>Flavobacterium</taxon>
    </lineage>
</organism>
<evidence type="ECO:0000313" key="2">
    <source>
        <dbReference type="Proteomes" id="UP000248840"/>
    </source>
</evidence>
<keyword evidence="2" id="KW-1185">Reference proteome</keyword>
<reference evidence="1 2" key="1">
    <citation type="submission" date="2018-06" db="EMBL/GenBank/DDBJ databases">
        <title>Genomic Encyclopedia of Archaeal and Bacterial Type Strains, Phase II (KMG-II): from individual species to whole genera.</title>
        <authorList>
            <person name="Goeker M."/>
        </authorList>
    </citation>
    <scope>NUCLEOTIDE SEQUENCE [LARGE SCALE GENOMIC DNA]</scope>
    <source>
        <strain evidence="1 2">DSM 25663</strain>
    </source>
</reference>
<dbReference type="EMBL" id="QLSZ01000003">
    <property type="protein sequence ID" value="RAR73778.1"/>
    <property type="molecule type" value="Genomic_DNA"/>
</dbReference>
<sequence length="359" mass="42488">MIKFNYEYTYSRGNGKITFTEGKNNTVTATYKVFNDEGTITGKLHDNELEATFHSVSMNRVGLIHFTFSEDGFDAKWKNGLEPGTMRGRWFTEKNNTESNDFVFNINQSSRWDFEDTIEEEVERLFQLQDEKLRDSFVKNATDFINNNPSFYWLSYLIYYKAEECYYESGNDDLCDWYSGFQLLEKDFNFNPKEKFNLNFYPEKDENSDSYWDSAADYKWSFGNEDKKNFVEIILDLLKINIENYEDTALNYSLLKNTATTCLWISLQSYTMQRPTPESEDVANCLWSVFCDSAHEIEIFKGDGNFGMEAVDNIIKYILRMDKEEFNTEENDDLETFNDYVHDYIKISEELLDRDIFDM</sequence>
<evidence type="ECO:0000313" key="1">
    <source>
        <dbReference type="EMBL" id="RAR73778.1"/>
    </source>
</evidence>
<dbReference type="AlphaFoldDB" id="A0A328YI49"/>
<comment type="caution">
    <text evidence="1">The sequence shown here is derived from an EMBL/GenBank/DDBJ whole genome shotgun (WGS) entry which is preliminary data.</text>
</comment>
<name>A0A328YI49_9FLAO</name>